<evidence type="ECO:0000313" key="2">
    <source>
        <dbReference type="Proteomes" id="UP000321464"/>
    </source>
</evidence>
<keyword evidence="2" id="KW-1185">Reference proteome</keyword>
<dbReference type="OrthoDB" id="9789573at2"/>
<protein>
    <submittedName>
        <fullName evidence="1">Peroxiredoxin</fullName>
    </submittedName>
</protein>
<dbReference type="PANTHER" id="PTHR39624:SF2">
    <property type="entry name" value="OSMC-LIKE PROTEIN"/>
    <property type="match status" value="1"/>
</dbReference>
<proteinExistence type="predicted"/>
<dbReference type="SUPFAM" id="SSF82784">
    <property type="entry name" value="OsmC-like"/>
    <property type="match status" value="1"/>
</dbReference>
<dbReference type="PANTHER" id="PTHR39624">
    <property type="entry name" value="PROTEIN INVOLVED IN RIMO-MEDIATED BETA-METHYLTHIOLATION OF RIBOSOMAL PROTEIN S12 YCAO"/>
    <property type="match status" value="1"/>
</dbReference>
<dbReference type="RefSeq" id="WP_147159143.1">
    <property type="nucleotide sequence ID" value="NZ_BJYR01000011.1"/>
</dbReference>
<dbReference type="InterPro" id="IPR015946">
    <property type="entry name" value="KH_dom-like_a/b"/>
</dbReference>
<dbReference type="InterPro" id="IPR003718">
    <property type="entry name" value="OsmC/Ohr_fam"/>
</dbReference>
<organism evidence="1 2">
    <name type="scientific">Novosphingobium sediminis</name>
    <dbReference type="NCBI Taxonomy" id="707214"/>
    <lineage>
        <taxon>Bacteria</taxon>
        <taxon>Pseudomonadati</taxon>
        <taxon>Pseudomonadota</taxon>
        <taxon>Alphaproteobacteria</taxon>
        <taxon>Sphingomonadales</taxon>
        <taxon>Sphingomonadaceae</taxon>
        <taxon>Novosphingobium</taxon>
    </lineage>
</organism>
<dbReference type="EMBL" id="BJYR01000011">
    <property type="protein sequence ID" value="GEN99806.1"/>
    <property type="molecule type" value="Genomic_DNA"/>
</dbReference>
<accession>A0A512AJG3</accession>
<reference evidence="1 2" key="1">
    <citation type="submission" date="2019-07" db="EMBL/GenBank/DDBJ databases">
        <title>Whole genome shotgun sequence of Novosphingobium sediminis NBRC 106119.</title>
        <authorList>
            <person name="Hosoyama A."/>
            <person name="Uohara A."/>
            <person name="Ohji S."/>
            <person name="Ichikawa N."/>
        </authorList>
    </citation>
    <scope>NUCLEOTIDE SEQUENCE [LARGE SCALE GENOMIC DNA]</scope>
    <source>
        <strain evidence="1 2">NBRC 106119</strain>
    </source>
</reference>
<dbReference type="Pfam" id="PF02566">
    <property type="entry name" value="OsmC"/>
    <property type="match status" value="1"/>
</dbReference>
<dbReference type="AlphaFoldDB" id="A0A512AJG3"/>
<dbReference type="Gene3D" id="3.30.300.20">
    <property type="match status" value="1"/>
</dbReference>
<dbReference type="InterPro" id="IPR036102">
    <property type="entry name" value="OsmC/Ohrsf"/>
</dbReference>
<evidence type="ECO:0000313" key="1">
    <source>
        <dbReference type="EMBL" id="GEN99806.1"/>
    </source>
</evidence>
<gene>
    <name evidence="1" type="ORF">NSE01_16390</name>
</gene>
<name>A0A512AJG3_9SPHN</name>
<dbReference type="Proteomes" id="UP000321464">
    <property type="component" value="Unassembled WGS sequence"/>
</dbReference>
<comment type="caution">
    <text evidence="1">The sequence shown here is derived from an EMBL/GenBank/DDBJ whole genome shotgun (WGS) entry which is preliminary data.</text>
</comment>
<sequence length="133" mass="14685">MITVTRIDPVGTAHRIAVRGHEFVTDMTPEAGEDNEGPDPHEIYDAALGACKALTVLWLAQRKGMALEDIEVVVTRDASREREGVYRLRTALMLTGDLSREDRDTLLAAAKKCPVHKLMSEVTTEIETALVEL</sequence>